<dbReference type="RefSeq" id="XP_071901482.1">
    <property type="nucleotide sequence ID" value="XM_072045381.1"/>
</dbReference>
<evidence type="ECO:0000259" key="7">
    <source>
        <dbReference type="PROSITE" id="PS50888"/>
    </source>
</evidence>
<dbReference type="InterPro" id="IPR036638">
    <property type="entry name" value="HLH_DNA-bd_sf"/>
</dbReference>
<evidence type="ECO:0000256" key="1">
    <source>
        <dbReference type="ARBA" id="ARBA00004123"/>
    </source>
</evidence>
<gene>
    <name evidence="9" type="primary">LOC140003753</name>
</gene>
<evidence type="ECO:0000256" key="4">
    <source>
        <dbReference type="ARBA" id="ARBA00023163"/>
    </source>
</evidence>
<evidence type="ECO:0000256" key="6">
    <source>
        <dbReference type="SAM" id="MobiDB-lite"/>
    </source>
</evidence>
<feature type="compositionally biased region" description="Polar residues" evidence="6">
    <location>
        <begin position="178"/>
        <end position="192"/>
    </location>
</feature>
<keyword evidence="2" id="KW-0805">Transcription regulation</keyword>
<feature type="domain" description="BHLH" evidence="7">
    <location>
        <begin position="202"/>
        <end position="251"/>
    </location>
</feature>
<feature type="compositionally biased region" description="Pro residues" evidence="6">
    <location>
        <begin position="33"/>
        <end position="45"/>
    </location>
</feature>
<dbReference type="SUPFAM" id="SSF47459">
    <property type="entry name" value="HLH, helix-loop-helix DNA-binding domain"/>
    <property type="match status" value="1"/>
</dbReference>
<dbReference type="InterPro" id="IPR011598">
    <property type="entry name" value="bHLH_dom"/>
</dbReference>
<dbReference type="InterPro" id="IPR045843">
    <property type="entry name" value="IND-like"/>
</dbReference>
<dbReference type="Gene3D" id="4.10.280.10">
    <property type="entry name" value="Helix-loop-helix DNA-binding domain"/>
    <property type="match status" value="1"/>
</dbReference>
<keyword evidence="5" id="KW-0539">Nucleus</keyword>
<keyword evidence="3" id="KW-0238">DNA-binding</keyword>
<accession>A0ABM4U2H4</accession>
<feature type="compositionally biased region" description="Low complexity" evidence="6">
    <location>
        <begin position="53"/>
        <end position="62"/>
    </location>
</feature>
<dbReference type="Proteomes" id="UP001652660">
    <property type="component" value="Chromosome 4c"/>
</dbReference>
<evidence type="ECO:0000256" key="2">
    <source>
        <dbReference type="ARBA" id="ARBA00023015"/>
    </source>
</evidence>
<dbReference type="PANTHER" id="PTHR16223">
    <property type="entry name" value="TRANSCRIPTION FACTOR BHLH83-RELATED"/>
    <property type="match status" value="1"/>
</dbReference>
<feature type="region of interest" description="Disordered" evidence="6">
    <location>
        <begin position="1"/>
        <end position="70"/>
    </location>
</feature>
<evidence type="ECO:0000313" key="8">
    <source>
        <dbReference type="Proteomes" id="UP001652660"/>
    </source>
</evidence>
<dbReference type="PANTHER" id="PTHR16223:SF53">
    <property type="entry name" value="TRANSCRIPTION FACTOR BHLH68-LIKE"/>
    <property type="match status" value="1"/>
</dbReference>
<sequence length="323" mass="34763">MMAGNPNWWSMNSMHPQSHQHQQFPSTTTFHSPAPPPPPPPPLPPQYNLYGGSSSPLSANSLSDHHPNPDFPRSWRQLLLGGLANEQERFVGSPFQNKKLENWEGQTLNPSLRVPVSDVKQEVALSTSVLFGAAADEEFQASTRPSWSQVVQASSPTSCVTSLSSNLLNFSSSKTEGRNQNPENSSECNSSIAGGVSKKPRIQHSTAQPALKVRKEKLGDRITALHQLVSPFGKTDTASVLSEAIGYIRFLQAQIEALSSPYLGNASGVSGSMGQGHQQQSVVQDRPKDLKSRGLCLVPISCTQHVGSDNGADYWAPALGGGF</sequence>
<dbReference type="PROSITE" id="PS50888">
    <property type="entry name" value="BHLH"/>
    <property type="match status" value="1"/>
</dbReference>
<evidence type="ECO:0000256" key="3">
    <source>
        <dbReference type="ARBA" id="ARBA00023125"/>
    </source>
</evidence>
<dbReference type="GeneID" id="140003753"/>
<evidence type="ECO:0000313" key="9">
    <source>
        <dbReference type="RefSeq" id="XP_071901482.1"/>
    </source>
</evidence>
<proteinExistence type="predicted"/>
<organism evidence="8 9">
    <name type="scientific">Coffea arabica</name>
    <name type="common">Arabian coffee</name>
    <dbReference type="NCBI Taxonomy" id="13443"/>
    <lineage>
        <taxon>Eukaryota</taxon>
        <taxon>Viridiplantae</taxon>
        <taxon>Streptophyta</taxon>
        <taxon>Embryophyta</taxon>
        <taxon>Tracheophyta</taxon>
        <taxon>Spermatophyta</taxon>
        <taxon>Magnoliopsida</taxon>
        <taxon>eudicotyledons</taxon>
        <taxon>Gunneridae</taxon>
        <taxon>Pentapetalae</taxon>
        <taxon>asterids</taxon>
        <taxon>lamiids</taxon>
        <taxon>Gentianales</taxon>
        <taxon>Rubiaceae</taxon>
        <taxon>Ixoroideae</taxon>
        <taxon>Gardenieae complex</taxon>
        <taxon>Bertiereae - Coffeeae clade</taxon>
        <taxon>Coffeeae</taxon>
        <taxon>Coffea</taxon>
    </lineage>
</organism>
<feature type="compositionally biased region" description="Low complexity" evidence="6">
    <location>
        <begin position="15"/>
        <end position="31"/>
    </location>
</feature>
<evidence type="ECO:0000256" key="5">
    <source>
        <dbReference type="ARBA" id="ARBA00023242"/>
    </source>
</evidence>
<name>A0ABM4U2H4_COFAR</name>
<feature type="region of interest" description="Disordered" evidence="6">
    <location>
        <begin position="171"/>
        <end position="207"/>
    </location>
</feature>
<comment type="subcellular location">
    <subcellularLocation>
        <location evidence="1">Nucleus</location>
    </subcellularLocation>
</comment>
<keyword evidence="8" id="KW-1185">Reference proteome</keyword>
<dbReference type="CDD" id="cd11393">
    <property type="entry name" value="bHLH_AtbHLH_like"/>
    <property type="match status" value="1"/>
</dbReference>
<protein>
    <submittedName>
        <fullName evidence="9">Transcription factor bHLH68-like isoform X1</fullName>
    </submittedName>
</protein>
<keyword evidence="4" id="KW-0804">Transcription</keyword>
<dbReference type="InterPro" id="IPR045239">
    <property type="entry name" value="bHLH95_bHLH"/>
</dbReference>
<reference evidence="9" key="1">
    <citation type="submission" date="2025-08" db="UniProtKB">
        <authorList>
            <consortium name="RefSeq"/>
        </authorList>
    </citation>
    <scope>IDENTIFICATION</scope>
    <source>
        <tissue evidence="9">Leaves</tissue>
    </source>
</reference>